<evidence type="ECO:0000313" key="1">
    <source>
        <dbReference type="EMBL" id="DAE26466.1"/>
    </source>
</evidence>
<proteinExistence type="predicted"/>
<name>A0A8S5R5Q4_9CAUD</name>
<accession>A0A8S5R5Q4</accession>
<sequence>MRPPLCLPDKQERKEHMKETCMAVITKAVIEFDDYGRLQFELWLQGWRENQHFTKIITGYPLGRGHVGATNFEGKARGVVALMRIMDVVGVSSWDWLENRSVRILDDEMNGGIHTIGNATEDKWLDLHDIFYPHAVKRRADFQFGEADPETREI</sequence>
<organism evidence="1">
    <name type="scientific">Siphoviridae sp. ctr4Z12</name>
    <dbReference type="NCBI Taxonomy" id="2827280"/>
    <lineage>
        <taxon>Viruses</taxon>
        <taxon>Duplodnaviria</taxon>
        <taxon>Heunggongvirae</taxon>
        <taxon>Uroviricota</taxon>
        <taxon>Caudoviricetes</taxon>
    </lineage>
</organism>
<dbReference type="EMBL" id="BK015818">
    <property type="protein sequence ID" value="DAE26466.1"/>
    <property type="molecule type" value="Genomic_DNA"/>
</dbReference>
<protein>
    <submittedName>
        <fullName evidence="1">Uncharacterized protein</fullName>
    </submittedName>
</protein>
<reference evidence="1" key="1">
    <citation type="journal article" date="2021" name="Proc. Natl. Acad. Sci. U.S.A.">
        <title>A Catalog of Tens of Thousands of Viruses from Human Metagenomes Reveals Hidden Associations with Chronic Diseases.</title>
        <authorList>
            <person name="Tisza M.J."/>
            <person name="Buck C.B."/>
        </authorList>
    </citation>
    <scope>NUCLEOTIDE SEQUENCE</scope>
    <source>
        <strain evidence="1">Ctr4Z12</strain>
    </source>
</reference>